<protein>
    <submittedName>
        <fullName evidence="2">LysM domain peptidoglycan binding protein</fullName>
    </submittedName>
</protein>
<name>G9WGH7_9LACO</name>
<reference evidence="2 3" key="1">
    <citation type="journal article" date="2012" name="PLoS ONE">
        <title>Functional divergence in the genus oenococcus as predicted by genome sequencing of the newly-described species, Oenococcus kitaharae.</title>
        <authorList>
            <person name="Borneman A.R."/>
            <person name="McCarthy J.M."/>
            <person name="Chambers P.J."/>
            <person name="Bartowsky E.J."/>
        </authorList>
    </citation>
    <scope>NUCLEOTIDE SEQUENCE [LARGE SCALE GENOMIC DNA]</scope>
    <source>
        <strain evidence="3">DSM17330</strain>
    </source>
</reference>
<dbReference type="Proteomes" id="UP000004959">
    <property type="component" value="Chromosome"/>
</dbReference>
<feature type="compositionally biased region" description="Basic and acidic residues" evidence="1">
    <location>
        <begin position="61"/>
        <end position="93"/>
    </location>
</feature>
<evidence type="ECO:0000256" key="1">
    <source>
        <dbReference type="SAM" id="MobiDB-lite"/>
    </source>
</evidence>
<dbReference type="HOGENOM" id="CLU_104598_0_0_9"/>
<dbReference type="PATRIC" id="fig|1045004.4.peg.1702"/>
<dbReference type="eggNOG" id="COG1388">
    <property type="taxonomic scope" value="Bacteria"/>
</dbReference>
<dbReference type="EMBL" id="AFVZ01000001">
    <property type="protein sequence ID" value="EHN59804.1"/>
    <property type="molecule type" value="Genomic_DNA"/>
</dbReference>
<proteinExistence type="predicted"/>
<evidence type="ECO:0000313" key="2">
    <source>
        <dbReference type="EMBL" id="EHN59804.1"/>
    </source>
</evidence>
<gene>
    <name evidence="2" type="ORF">OKIT_1730</name>
</gene>
<evidence type="ECO:0000313" key="3">
    <source>
        <dbReference type="Proteomes" id="UP000004959"/>
    </source>
</evidence>
<feature type="region of interest" description="Disordered" evidence="1">
    <location>
        <begin position="61"/>
        <end position="118"/>
    </location>
</feature>
<sequence>MSGHFQASTITTAQGVLNGQSKFQKQINSLSSAHVVEQNSINDQFAIRAEADKKIAAQEAAKKAAEQKKAEEAKQAAEAKAEAQRAADQRAADQRAAQVRPTSYQVNSAASSGSYGVTGNASKEWIKSIESGGNPNAANGQYQGLFQMGSQAAASYGGYSGSAADRYVAARYGSWEAAAEHHRIYGWY</sequence>
<accession>G9WGH7</accession>
<feature type="compositionally biased region" description="Polar residues" evidence="1">
    <location>
        <begin position="100"/>
        <end position="118"/>
    </location>
</feature>
<dbReference type="STRING" id="336988.NT96_02295"/>
<keyword evidence="3" id="KW-1185">Reference proteome</keyword>
<organism evidence="2 3">
    <name type="scientific">Oenococcus kitaharae DSM 17330</name>
    <dbReference type="NCBI Taxonomy" id="1045004"/>
    <lineage>
        <taxon>Bacteria</taxon>
        <taxon>Bacillati</taxon>
        <taxon>Bacillota</taxon>
        <taxon>Bacilli</taxon>
        <taxon>Lactobacillales</taxon>
        <taxon>Lactobacillaceae</taxon>
        <taxon>Oenococcus</taxon>
    </lineage>
</organism>
<comment type="caution">
    <text evidence="2">The sequence shown here is derived from an EMBL/GenBank/DDBJ whole genome shotgun (WGS) entry which is preliminary data.</text>
</comment>
<dbReference type="AlphaFoldDB" id="G9WGH7"/>